<dbReference type="OrthoDB" id="9765610at2"/>
<dbReference type="PANTHER" id="PTHR36195:SF4">
    <property type="entry name" value="DOMAIN PROTEIN, PUTATIVE (AFU_ORTHOLOGUE AFUA_5G01990)-RELATED"/>
    <property type="match status" value="1"/>
</dbReference>
<dbReference type="SUPFAM" id="SSF56634">
    <property type="entry name" value="Heme-dependent catalase-like"/>
    <property type="match status" value="1"/>
</dbReference>
<organism evidence="2 3">
    <name type="scientific">Caulobacter flavus</name>
    <dbReference type="NCBI Taxonomy" id="1679497"/>
    <lineage>
        <taxon>Bacteria</taxon>
        <taxon>Pseudomonadati</taxon>
        <taxon>Pseudomonadota</taxon>
        <taxon>Alphaproteobacteria</taxon>
        <taxon>Caulobacterales</taxon>
        <taxon>Caulobacteraceae</taxon>
        <taxon>Caulobacter</taxon>
    </lineage>
</organism>
<evidence type="ECO:0000313" key="1">
    <source>
        <dbReference type="EMBL" id="AYV48578.1"/>
    </source>
</evidence>
<dbReference type="Gene3D" id="2.40.180.10">
    <property type="entry name" value="Catalase core domain"/>
    <property type="match status" value="1"/>
</dbReference>
<dbReference type="PANTHER" id="PTHR36195">
    <property type="entry name" value="DOMAIN PROTEIN, PUTATIVE (AFU_ORTHOLOGUE AFUA_5G01990)-RELATED-RELATED"/>
    <property type="match status" value="1"/>
</dbReference>
<name>A0A2N5CP32_9CAUL</name>
<dbReference type="KEGG" id="cfh:C1707_21220"/>
<dbReference type="CDD" id="cd08152">
    <property type="entry name" value="y4iL_like"/>
    <property type="match status" value="1"/>
</dbReference>
<dbReference type="Proteomes" id="UP000281192">
    <property type="component" value="Chromosome"/>
</dbReference>
<evidence type="ECO:0000313" key="3">
    <source>
        <dbReference type="Proteomes" id="UP000234483"/>
    </source>
</evidence>
<dbReference type="AlphaFoldDB" id="A0A2N5CP32"/>
<keyword evidence="4" id="KW-1185">Reference proteome</keyword>
<dbReference type="EMBL" id="CP026100">
    <property type="protein sequence ID" value="AYV48578.1"/>
    <property type="molecule type" value="Genomic_DNA"/>
</dbReference>
<dbReference type="RefSeq" id="WP_101714663.1">
    <property type="nucleotide sequence ID" value="NZ_CP026100.1"/>
</dbReference>
<gene>
    <name evidence="1" type="ORF">C1707_21220</name>
    <name evidence="2" type="ORF">CFHF_19845</name>
</gene>
<accession>A0A2N5CP32</accession>
<proteinExistence type="predicted"/>
<dbReference type="EMBL" id="PJRQ01000041">
    <property type="protein sequence ID" value="PLR08705.1"/>
    <property type="molecule type" value="Genomic_DNA"/>
</dbReference>
<evidence type="ECO:0000313" key="4">
    <source>
        <dbReference type="Proteomes" id="UP000281192"/>
    </source>
</evidence>
<protein>
    <submittedName>
        <fullName evidence="2">Catalase</fullName>
    </submittedName>
</protein>
<evidence type="ECO:0000313" key="2">
    <source>
        <dbReference type="EMBL" id="PLR08705.1"/>
    </source>
</evidence>
<sequence length="367" mass="38975">MLFDPPVHPLAYAPSIEEPEKDEAETTQGLIEQMRKIAEITYEDGGHALRGVHAKTHGIVRGQLVVPQGLPSVLAQGLFAEAGSHDVVMRFSTAPGDILDDSVSTPRGLAIKVFGAQGPRLPGSEGASTQDFVLVNGKAFSTPKAKMFLANVKLLAATTDKAEGLKKVLSAALRGAETVVEAAGGQSATLKSLGGHPLTHILGESFFSQAPIRFGDYVAKIGVRPIAPALTALTDAPVDLKARPDGLREAVSAFFAANGGEWEVVVQLRTDAEAMPIEDSHTPWPEDKSPYLPVARLVVGPQASWDAARTPRINDALAFSPWHGLAAHQPLGSIMRVRKAVYEASQEFRLTRTGCPLHEPAAADEVS</sequence>
<reference evidence="2 3" key="1">
    <citation type="submission" date="2017-12" db="EMBL/GenBank/DDBJ databases">
        <title>The genome sequence of Caulobacter flavus CGMCC1 15093.</title>
        <authorList>
            <person name="Gao J."/>
            <person name="Mao X."/>
            <person name="Sun J."/>
        </authorList>
    </citation>
    <scope>NUCLEOTIDE SEQUENCE [LARGE SCALE GENOMIC DNA]</scope>
    <source>
        <strain evidence="2 3">CGMCC1 15093</strain>
    </source>
</reference>
<reference evidence="1 4" key="2">
    <citation type="submission" date="2018-01" db="EMBL/GenBank/DDBJ databases">
        <title>Complete genome sequence of Caulobacter flavus RHGG3.</title>
        <authorList>
            <person name="Yang E."/>
        </authorList>
    </citation>
    <scope>NUCLEOTIDE SEQUENCE [LARGE SCALE GENOMIC DNA]</scope>
    <source>
        <strain evidence="1 4">RHGG3</strain>
    </source>
</reference>
<dbReference type="GO" id="GO:0020037">
    <property type="term" value="F:heme binding"/>
    <property type="evidence" value="ECO:0007669"/>
    <property type="project" value="InterPro"/>
</dbReference>
<dbReference type="InterPro" id="IPR020835">
    <property type="entry name" value="Catalase_sf"/>
</dbReference>
<dbReference type="Proteomes" id="UP000234483">
    <property type="component" value="Unassembled WGS sequence"/>
</dbReference>